<evidence type="ECO:0000256" key="1">
    <source>
        <dbReference type="ARBA" id="ARBA00001936"/>
    </source>
</evidence>
<keyword evidence="11" id="KW-1185">Reference proteome</keyword>
<feature type="binding site" evidence="7">
    <location>
        <position position="83"/>
    </location>
    <ligand>
        <name>ATP</name>
        <dbReference type="ChEBI" id="CHEBI:30616"/>
    </ligand>
</feature>
<gene>
    <name evidence="7 8" type="primary">purK</name>
    <name evidence="10" type="ORF">RU87_GL001036</name>
</gene>
<dbReference type="SUPFAM" id="SSF51246">
    <property type="entry name" value="Rudiment single hybrid motif"/>
    <property type="match status" value="1"/>
</dbReference>
<evidence type="ECO:0000259" key="9">
    <source>
        <dbReference type="PROSITE" id="PS50975"/>
    </source>
</evidence>
<dbReference type="InterPro" id="IPR011054">
    <property type="entry name" value="Rudment_hybrid_motif"/>
</dbReference>
<keyword evidence="7 8" id="KW-0436">Ligase</keyword>
<feature type="binding site" evidence="7">
    <location>
        <begin position="156"/>
        <end position="159"/>
    </location>
    <ligand>
        <name>ATP</name>
        <dbReference type="ChEBI" id="CHEBI:30616"/>
    </ligand>
</feature>
<dbReference type="STRING" id="1348632.GCA_001591745_00428"/>
<proteinExistence type="inferred from homology"/>
<evidence type="ECO:0000256" key="7">
    <source>
        <dbReference type="HAMAP-Rule" id="MF_01928"/>
    </source>
</evidence>
<dbReference type="AlphaFoldDB" id="A0A2A5S1S2"/>
<feature type="domain" description="ATP-grasp" evidence="9">
    <location>
        <begin position="87"/>
        <end position="269"/>
    </location>
</feature>
<keyword evidence="5 7" id="KW-0067">ATP-binding</keyword>
<organism evidence="10 11">
    <name type="scientific">Pseudolactococcus plantarum</name>
    <dbReference type="NCBI Taxonomy" id="1365"/>
    <lineage>
        <taxon>Bacteria</taxon>
        <taxon>Bacillati</taxon>
        <taxon>Bacillota</taxon>
        <taxon>Bacilli</taxon>
        <taxon>Lactobacillales</taxon>
        <taxon>Streptococcaceae</taxon>
        <taxon>Pseudolactococcus</taxon>
    </lineage>
</organism>
<feature type="binding site" evidence="7">
    <location>
        <begin position="126"/>
        <end position="132"/>
    </location>
    <ligand>
        <name>ATP</name>
        <dbReference type="ChEBI" id="CHEBI:30616"/>
    </ligand>
</feature>
<comment type="caution">
    <text evidence="10">The sequence shown here is derived from an EMBL/GenBank/DDBJ whole genome shotgun (WGS) entry which is preliminary data.</text>
</comment>
<dbReference type="InterPro" id="IPR016185">
    <property type="entry name" value="PreATP-grasp_dom_sf"/>
</dbReference>
<feature type="binding site" evidence="7">
    <location>
        <position position="186"/>
    </location>
    <ligand>
        <name>ATP</name>
        <dbReference type="ChEBI" id="CHEBI:30616"/>
    </ligand>
</feature>
<dbReference type="InterPro" id="IPR013815">
    <property type="entry name" value="ATP_grasp_subdomain_1"/>
</dbReference>
<dbReference type="InterPro" id="IPR003135">
    <property type="entry name" value="ATP-grasp_carboxylate-amine"/>
</dbReference>
<reference evidence="10 11" key="1">
    <citation type="submission" date="2014-12" db="EMBL/GenBank/DDBJ databases">
        <title>Draft genome sequences of 10 type strains of Lactococcus.</title>
        <authorList>
            <person name="Sun Z."/>
            <person name="Zhong Z."/>
            <person name="Liu W."/>
            <person name="Zhang W."/>
            <person name="Zhang H."/>
        </authorList>
    </citation>
    <scope>NUCLEOTIDE SEQUENCE [LARGE SCALE GENOMIC DNA]</scope>
    <source>
        <strain evidence="10 11">DSM 20686</strain>
    </source>
</reference>
<evidence type="ECO:0000256" key="8">
    <source>
        <dbReference type="RuleBase" id="RU361200"/>
    </source>
</evidence>
<comment type="function">
    <text evidence="8">Catalyzes the ATP-dependent conversion of 5-aminoimidazole ribonucleotide (AIR) and HCO(3)- to N5-carboxyaminoimidazole ribonucleotide (N5-CAIR).</text>
</comment>
<dbReference type="Pfam" id="PF17769">
    <property type="entry name" value="PurK_C"/>
    <property type="match status" value="1"/>
</dbReference>
<feature type="binding site" evidence="7">
    <location>
        <begin position="239"/>
        <end position="240"/>
    </location>
    <ligand>
        <name>ATP</name>
        <dbReference type="ChEBI" id="CHEBI:30616"/>
    </ligand>
</feature>
<dbReference type="GO" id="GO:0006189">
    <property type="term" value="P:'de novo' IMP biosynthetic process"/>
    <property type="evidence" value="ECO:0007669"/>
    <property type="project" value="UniProtKB-UniRule"/>
</dbReference>
<dbReference type="PANTHER" id="PTHR11609">
    <property type="entry name" value="PURINE BIOSYNTHESIS PROTEIN 6/7, PUR6/7"/>
    <property type="match status" value="1"/>
</dbReference>
<dbReference type="InterPro" id="IPR054350">
    <property type="entry name" value="PurT/PurK_preATP-grasp"/>
</dbReference>
<dbReference type="InterPro" id="IPR005875">
    <property type="entry name" value="PurK"/>
</dbReference>
<comment type="cofactor">
    <cofactor evidence="1">
        <name>Mn(2+)</name>
        <dbReference type="ChEBI" id="CHEBI:29035"/>
    </cofactor>
</comment>
<dbReference type="GO" id="GO:0005524">
    <property type="term" value="F:ATP binding"/>
    <property type="evidence" value="ECO:0007669"/>
    <property type="project" value="UniProtKB-UniRule"/>
</dbReference>
<dbReference type="Pfam" id="PF22660">
    <property type="entry name" value="RS_preATP-grasp-like"/>
    <property type="match status" value="1"/>
</dbReference>
<comment type="function">
    <text evidence="7">Catalyzes the ATP-dependent conversion of 5-aminoimidazole ribonucleotide (AIR) and HCO(3)(-) to N5-carboxyaminoimidazole ribonucleotide (N5-CAIR).</text>
</comment>
<evidence type="ECO:0000313" key="10">
    <source>
        <dbReference type="EMBL" id="PCS07400.1"/>
    </source>
</evidence>
<evidence type="ECO:0000256" key="5">
    <source>
        <dbReference type="ARBA" id="ARBA00022840"/>
    </source>
</evidence>
<dbReference type="InterPro" id="IPR040686">
    <property type="entry name" value="PurK_C"/>
</dbReference>
<dbReference type="GO" id="GO:0005829">
    <property type="term" value="C:cytosol"/>
    <property type="evidence" value="ECO:0007669"/>
    <property type="project" value="TreeGrafter"/>
</dbReference>
<dbReference type="InterPro" id="IPR011761">
    <property type="entry name" value="ATP-grasp"/>
</dbReference>
<keyword evidence="4 7" id="KW-0658">Purine biosynthesis</keyword>
<dbReference type="GO" id="GO:0004638">
    <property type="term" value="F:phosphoribosylaminoimidazole carboxylase activity"/>
    <property type="evidence" value="ECO:0007669"/>
    <property type="project" value="InterPro"/>
</dbReference>
<keyword evidence="3 7" id="KW-0547">Nucleotide-binding</keyword>
<dbReference type="Gene3D" id="3.30.470.20">
    <property type="entry name" value="ATP-grasp fold, B domain"/>
    <property type="match status" value="1"/>
</dbReference>
<comment type="pathway">
    <text evidence="7 8">Purine metabolism; IMP biosynthesis via de novo pathway; 5-amino-1-(5-phospho-D-ribosyl)imidazole-4-carboxylate from 5-amino-1-(5-phospho-D-ribosyl)imidazole (N5-CAIR route): step 1/2.</text>
</comment>
<dbReference type="EC" id="6.3.4.18" evidence="7 8"/>
<dbReference type="Proteomes" id="UP000242246">
    <property type="component" value="Unassembled WGS sequence"/>
</dbReference>
<dbReference type="Pfam" id="PF02222">
    <property type="entry name" value="ATP-grasp"/>
    <property type="match status" value="1"/>
</dbReference>
<feature type="binding site" evidence="7">
    <location>
        <position position="121"/>
    </location>
    <ligand>
        <name>ATP</name>
        <dbReference type="ChEBI" id="CHEBI:30616"/>
    </ligand>
</feature>
<sequence>MMAISAIYMGYKVIVLDPDETCPASHVAKQIVAKYDDQQAIAELVEQADILTYEFENVSADALAPYEAKLPQGLDLLRISQNRILEKAFLVEAGIKVAPYIVVNTPEDLEALDLSIKHVVKTATGGYDGHGQVVVEKAADLTAARELSAAHACVAESYVDYLKEISVIVSGNGTAFSVFPTCENQHKNNILDKTIMPARISPYLEKEARQIALTIAEKMKLAGTMCIEMFVTQHDILVNEIAPRPHNSGHATIEACDFSQFDLHIRGVLGQDLPKVVLQSPAIMLQVLGQDMAAAAKFAQDNTSTHLHLYGKIEAKENRKMGHVTVLTDDYTISL</sequence>
<dbReference type="NCBIfam" id="TIGR01161">
    <property type="entry name" value="purK"/>
    <property type="match status" value="1"/>
</dbReference>
<dbReference type="UniPathway" id="UPA00074">
    <property type="reaction ID" value="UER00942"/>
</dbReference>
<name>A0A2A5S1S2_9LACT</name>
<evidence type="ECO:0000256" key="6">
    <source>
        <dbReference type="ARBA" id="ARBA00023211"/>
    </source>
</evidence>
<dbReference type="SUPFAM" id="SSF56059">
    <property type="entry name" value="Glutathione synthetase ATP-binding domain-like"/>
    <property type="match status" value="1"/>
</dbReference>
<dbReference type="SUPFAM" id="SSF52440">
    <property type="entry name" value="PreATP-grasp domain"/>
    <property type="match status" value="1"/>
</dbReference>
<dbReference type="PROSITE" id="PS50975">
    <property type="entry name" value="ATP_GRASP"/>
    <property type="match status" value="1"/>
</dbReference>
<comment type="catalytic activity">
    <reaction evidence="7 8">
        <text>5-amino-1-(5-phospho-beta-D-ribosyl)imidazole + hydrogencarbonate + ATP = 5-carboxyamino-1-(5-phospho-D-ribosyl)imidazole + ADP + phosphate + 2 H(+)</text>
        <dbReference type="Rhea" id="RHEA:19317"/>
        <dbReference type="ChEBI" id="CHEBI:15378"/>
        <dbReference type="ChEBI" id="CHEBI:17544"/>
        <dbReference type="ChEBI" id="CHEBI:30616"/>
        <dbReference type="ChEBI" id="CHEBI:43474"/>
        <dbReference type="ChEBI" id="CHEBI:58730"/>
        <dbReference type="ChEBI" id="CHEBI:137981"/>
        <dbReference type="ChEBI" id="CHEBI:456216"/>
        <dbReference type="EC" id="6.3.4.18"/>
    </reaction>
</comment>
<dbReference type="HAMAP" id="MF_01928">
    <property type="entry name" value="PurK"/>
    <property type="match status" value="1"/>
</dbReference>
<keyword evidence="6" id="KW-0464">Manganese</keyword>
<comment type="subunit">
    <text evidence="7 8">Homodimer.</text>
</comment>
<feature type="binding site" evidence="7">
    <location>
        <position position="164"/>
    </location>
    <ligand>
        <name>ATP</name>
        <dbReference type="ChEBI" id="CHEBI:30616"/>
    </ligand>
</feature>
<dbReference type="Gene3D" id="3.40.50.20">
    <property type="match status" value="1"/>
</dbReference>
<dbReference type="GO" id="GO:0034028">
    <property type="term" value="F:5-(carboxyamino)imidazole ribonucleotide synthase activity"/>
    <property type="evidence" value="ECO:0007669"/>
    <property type="project" value="UniProtKB-UniRule"/>
</dbReference>
<protein>
    <recommendedName>
        <fullName evidence="7 8">N5-carboxyaminoimidazole ribonucleotide synthase</fullName>
        <shortName evidence="7 8">N5-CAIR synthase</shortName>
        <ecNumber evidence="7 8">6.3.4.18</ecNumber>
    </recommendedName>
    <alternativeName>
        <fullName evidence="7 8">5-(carboxyamino)imidazole ribonucleotide synthetase</fullName>
    </alternativeName>
</protein>
<dbReference type="Gene3D" id="3.30.1490.20">
    <property type="entry name" value="ATP-grasp fold, A domain"/>
    <property type="match status" value="1"/>
</dbReference>
<evidence type="ECO:0000256" key="4">
    <source>
        <dbReference type="ARBA" id="ARBA00022755"/>
    </source>
</evidence>
<evidence type="ECO:0000256" key="3">
    <source>
        <dbReference type="ARBA" id="ARBA00022741"/>
    </source>
</evidence>
<dbReference type="PANTHER" id="PTHR11609:SF5">
    <property type="entry name" value="PHOSPHORIBOSYLAMINOIMIDAZOLE CARBOXYLASE"/>
    <property type="match status" value="1"/>
</dbReference>
<evidence type="ECO:0000256" key="2">
    <source>
        <dbReference type="ARBA" id="ARBA00001946"/>
    </source>
</evidence>
<dbReference type="EMBL" id="JXJX01000004">
    <property type="protein sequence ID" value="PCS07400.1"/>
    <property type="molecule type" value="Genomic_DNA"/>
</dbReference>
<evidence type="ECO:0000313" key="11">
    <source>
        <dbReference type="Proteomes" id="UP000242246"/>
    </source>
</evidence>
<dbReference type="NCBIfam" id="NF004675">
    <property type="entry name" value="PRK06019.1-1"/>
    <property type="match status" value="1"/>
</dbReference>
<dbReference type="GO" id="GO:0046872">
    <property type="term" value="F:metal ion binding"/>
    <property type="evidence" value="ECO:0007669"/>
    <property type="project" value="InterPro"/>
</dbReference>
<comment type="similarity">
    <text evidence="7 8">Belongs to the PurK/PurT family.</text>
</comment>
<accession>A0A2A5S1S2</accession>
<comment type="cofactor">
    <cofactor evidence="2">
        <name>Mg(2+)</name>
        <dbReference type="ChEBI" id="CHEBI:18420"/>
    </cofactor>
</comment>